<dbReference type="PROSITE" id="PS50082">
    <property type="entry name" value="WD_REPEATS_2"/>
    <property type="match status" value="1"/>
</dbReference>
<dbReference type="InterPro" id="IPR015943">
    <property type="entry name" value="WD40/YVTN_repeat-like_dom_sf"/>
</dbReference>
<feature type="compositionally biased region" description="Low complexity" evidence="6">
    <location>
        <begin position="96"/>
        <end position="105"/>
    </location>
</feature>
<keyword evidence="7" id="KW-0812">Transmembrane</keyword>
<dbReference type="SUPFAM" id="SSF50978">
    <property type="entry name" value="WD40 repeat-like"/>
    <property type="match status" value="1"/>
</dbReference>
<evidence type="ECO:0000256" key="1">
    <source>
        <dbReference type="ARBA" id="ARBA00004324"/>
    </source>
</evidence>
<feature type="region of interest" description="Disordered" evidence="6">
    <location>
        <begin position="96"/>
        <end position="117"/>
    </location>
</feature>
<dbReference type="Gene3D" id="2.130.10.10">
    <property type="entry name" value="YVTN repeat-like/Quinoprotein amine dehydrogenase"/>
    <property type="match status" value="2"/>
</dbReference>
<name>X6MRZ5_RETFI</name>
<sequence length="570" mass="64802">MKSDDRIHGLRSKQMLKEFSGHTSFVNNIRYSRDFTRVISASSDGSVRIWDVKTTDCIKVIDNLTPQLISSTALANYDESGISLQANEHTVYETTTSGFNTNKTTDATNEDSNMSSLSSFHHDRLPVRKFVFHPDSKKEEMYVINDSLVIYVLHSKNGKLLRTLYSKKLIAKYSNDNSNNNNNSPKRNAFTDICISCRGNYLYALGEDKILYCFNTLAGKLVHVLKLHEQDVLGISHHCHRNILASYSLDKTLKVSVTFFTFIHITKKKHAIQCIENLNALHKQAKNKKKMKKYQFESMRSTDAIGQKISQTGEWTAICFFEAKKALILLSSTSNLHNLYSKTNKKTMKTVNEWLETFLYSIMKYVNKMFQPKTSLHILLLISAIIVAVALTVYKVLPPPTLSSLSSKLNDTKQTNANTDWMDQSKPHLHSSSSPLSQSNIEFASGPRVNLTEKYRVGDKYWYELKPDQWELITITSVQSYAYRIYAQLDACWVFCNVLIQLSETGENVSLQQYNANPSMANGFAFEELSKRASHENSKRNNAPTSLSGVAYDDLAEQVYLIIKQKLSPV</sequence>
<organism evidence="8 9">
    <name type="scientific">Reticulomyxa filosa</name>
    <dbReference type="NCBI Taxonomy" id="46433"/>
    <lineage>
        <taxon>Eukaryota</taxon>
        <taxon>Sar</taxon>
        <taxon>Rhizaria</taxon>
        <taxon>Retaria</taxon>
        <taxon>Foraminifera</taxon>
        <taxon>Monothalamids</taxon>
        <taxon>Reticulomyxidae</taxon>
        <taxon>Reticulomyxa</taxon>
    </lineage>
</organism>
<comment type="subcellular location">
    <subcellularLocation>
        <location evidence="1">Nucleus speckle</location>
    </subcellularLocation>
</comment>
<evidence type="ECO:0000256" key="2">
    <source>
        <dbReference type="ARBA" id="ARBA00022574"/>
    </source>
</evidence>
<feature type="compositionally biased region" description="Polar residues" evidence="6">
    <location>
        <begin position="106"/>
        <end position="117"/>
    </location>
</feature>
<dbReference type="InterPro" id="IPR019775">
    <property type="entry name" value="WD40_repeat_CS"/>
</dbReference>
<evidence type="ECO:0000313" key="9">
    <source>
        <dbReference type="Proteomes" id="UP000023152"/>
    </source>
</evidence>
<dbReference type="OrthoDB" id="538223at2759"/>
<dbReference type="Proteomes" id="UP000023152">
    <property type="component" value="Unassembled WGS sequence"/>
</dbReference>
<evidence type="ECO:0000256" key="4">
    <source>
        <dbReference type="ARBA" id="ARBA00026184"/>
    </source>
</evidence>
<feature type="transmembrane region" description="Helical" evidence="7">
    <location>
        <begin position="378"/>
        <end position="397"/>
    </location>
</feature>
<evidence type="ECO:0000256" key="7">
    <source>
        <dbReference type="SAM" id="Phobius"/>
    </source>
</evidence>
<evidence type="ECO:0000256" key="3">
    <source>
        <dbReference type="ARBA" id="ARBA00022737"/>
    </source>
</evidence>
<feature type="repeat" description="WD" evidence="5">
    <location>
        <begin position="19"/>
        <end position="60"/>
    </location>
</feature>
<evidence type="ECO:0000313" key="8">
    <source>
        <dbReference type="EMBL" id="ETO16406.1"/>
    </source>
</evidence>
<dbReference type="GO" id="GO:0016607">
    <property type="term" value="C:nuclear speck"/>
    <property type="evidence" value="ECO:0007669"/>
    <property type="project" value="UniProtKB-SubCell"/>
</dbReference>
<dbReference type="SMART" id="SM00320">
    <property type="entry name" value="WD40"/>
    <property type="match status" value="3"/>
</dbReference>
<gene>
    <name evidence="8" type="ORF">RFI_20933</name>
</gene>
<evidence type="ECO:0000256" key="5">
    <source>
        <dbReference type="PROSITE-ProRule" id="PRU00221"/>
    </source>
</evidence>
<dbReference type="InterPro" id="IPR036322">
    <property type="entry name" value="WD40_repeat_dom_sf"/>
</dbReference>
<protein>
    <recommendedName>
        <fullName evidence="4">WD40 repeat-containing protein SMU1</fullName>
    </recommendedName>
</protein>
<dbReference type="EMBL" id="ASPP01018295">
    <property type="protein sequence ID" value="ETO16406.1"/>
    <property type="molecule type" value="Genomic_DNA"/>
</dbReference>
<keyword evidence="9" id="KW-1185">Reference proteome</keyword>
<keyword evidence="3" id="KW-0677">Repeat</keyword>
<dbReference type="GO" id="GO:0000398">
    <property type="term" value="P:mRNA splicing, via spliceosome"/>
    <property type="evidence" value="ECO:0007669"/>
    <property type="project" value="InterPro"/>
</dbReference>
<feature type="region of interest" description="Disordered" evidence="6">
    <location>
        <begin position="416"/>
        <end position="441"/>
    </location>
</feature>
<proteinExistence type="predicted"/>
<feature type="compositionally biased region" description="Low complexity" evidence="6">
    <location>
        <begin position="430"/>
        <end position="439"/>
    </location>
</feature>
<dbReference type="PANTHER" id="PTHR22848">
    <property type="entry name" value="WD40 REPEAT PROTEIN"/>
    <property type="match status" value="1"/>
</dbReference>
<keyword evidence="7" id="KW-1133">Transmembrane helix</keyword>
<dbReference type="PROSITE" id="PS00678">
    <property type="entry name" value="WD_REPEATS_1"/>
    <property type="match status" value="1"/>
</dbReference>
<dbReference type="PROSITE" id="PS50294">
    <property type="entry name" value="WD_REPEATS_REGION"/>
    <property type="match status" value="1"/>
</dbReference>
<keyword evidence="7" id="KW-0472">Membrane</keyword>
<evidence type="ECO:0000256" key="6">
    <source>
        <dbReference type="SAM" id="MobiDB-lite"/>
    </source>
</evidence>
<comment type="caution">
    <text evidence="8">The sequence shown here is derived from an EMBL/GenBank/DDBJ whole genome shotgun (WGS) entry which is preliminary data.</text>
</comment>
<dbReference type="InterPro" id="IPR001680">
    <property type="entry name" value="WD40_rpt"/>
</dbReference>
<keyword evidence="2 5" id="KW-0853">WD repeat</keyword>
<dbReference type="Pfam" id="PF00400">
    <property type="entry name" value="WD40"/>
    <property type="match status" value="2"/>
</dbReference>
<dbReference type="InterPro" id="IPR045184">
    <property type="entry name" value="SMU1"/>
</dbReference>
<reference evidence="8 9" key="1">
    <citation type="journal article" date="2013" name="Curr. Biol.">
        <title>The Genome of the Foraminiferan Reticulomyxa filosa.</title>
        <authorList>
            <person name="Glockner G."/>
            <person name="Hulsmann N."/>
            <person name="Schleicher M."/>
            <person name="Noegel A.A."/>
            <person name="Eichinger L."/>
            <person name="Gallinger C."/>
            <person name="Pawlowski J."/>
            <person name="Sierra R."/>
            <person name="Euteneuer U."/>
            <person name="Pillet L."/>
            <person name="Moustafa A."/>
            <person name="Platzer M."/>
            <person name="Groth M."/>
            <person name="Szafranski K."/>
            <person name="Schliwa M."/>
        </authorList>
    </citation>
    <scope>NUCLEOTIDE SEQUENCE [LARGE SCALE GENOMIC DNA]</scope>
</reference>
<accession>X6MRZ5</accession>
<dbReference type="AlphaFoldDB" id="X6MRZ5"/>